<sequence>MKLSCSRGQSVQKCMSSFYALASCLPSGRSVATAAATSCRSCESHSRYVGSAVKCRTPFRHGPWHPLWRKSPVDYVDNTGAITDGNVHGGLAASLLISGRLQGCSRISSLSACRIWNEGPQKTDELIGRLMRPLEEESLRLGAPFSFHGQKPGA</sequence>
<reference evidence="1" key="1">
    <citation type="submission" date="2021-02" db="EMBL/GenBank/DDBJ databases">
        <authorList>
            <person name="Dougan E. K."/>
            <person name="Rhodes N."/>
            <person name="Thang M."/>
            <person name="Chan C."/>
        </authorList>
    </citation>
    <scope>NUCLEOTIDE SEQUENCE</scope>
</reference>
<protein>
    <submittedName>
        <fullName evidence="1">Uncharacterized protein</fullName>
    </submittedName>
</protein>
<name>A0A813LW17_POLGL</name>
<dbReference type="Proteomes" id="UP000626109">
    <property type="component" value="Unassembled WGS sequence"/>
</dbReference>
<dbReference type="AlphaFoldDB" id="A0A813LW17"/>
<proteinExistence type="predicted"/>
<evidence type="ECO:0000313" key="1">
    <source>
        <dbReference type="EMBL" id="CAE8736487.1"/>
    </source>
</evidence>
<gene>
    <name evidence="1" type="ORF">PGLA2088_LOCUS48338</name>
</gene>
<accession>A0A813LW17</accession>
<dbReference type="PROSITE" id="PS51257">
    <property type="entry name" value="PROKAR_LIPOPROTEIN"/>
    <property type="match status" value="1"/>
</dbReference>
<comment type="caution">
    <text evidence="1">The sequence shown here is derived from an EMBL/GenBank/DDBJ whole genome shotgun (WGS) entry which is preliminary data.</text>
</comment>
<dbReference type="EMBL" id="CAJNNW010036667">
    <property type="protein sequence ID" value="CAE8736487.1"/>
    <property type="molecule type" value="Genomic_DNA"/>
</dbReference>
<evidence type="ECO:0000313" key="2">
    <source>
        <dbReference type="Proteomes" id="UP000626109"/>
    </source>
</evidence>
<organism evidence="1 2">
    <name type="scientific">Polarella glacialis</name>
    <name type="common">Dinoflagellate</name>
    <dbReference type="NCBI Taxonomy" id="89957"/>
    <lineage>
        <taxon>Eukaryota</taxon>
        <taxon>Sar</taxon>
        <taxon>Alveolata</taxon>
        <taxon>Dinophyceae</taxon>
        <taxon>Suessiales</taxon>
        <taxon>Suessiaceae</taxon>
        <taxon>Polarella</taxon>
    </lineage>
</organism>